<feature type="region of interest" description="Disordered" evidence="5">
    <location>
        <begin position="334"/>
        <end position="398"/>
    </location>
</feature>
<keyword evidence="3" id="KW-0175">Coiled coil</keyword>
<comment type="similarity">
    <text evidence="2">Belongs to the RmuC family.</text>
</comment>
<dbReference type="InterPro" id="IPR003798">
    <property type="entry name" value="DNA_recombination_RmuC"/>
</dbReference>
<protein>
    <submittedName>
        <fullName evidence="6">DNA recombination protein RmuC</fullName>
    </submittedName>
</protein>
<dbReference type="PANTHER" id="PTHR30563">
    <property type="entry name" value="DNA RECOMBINATION PROTEIN RMUC"/>
    <property type="match status" value="1"/>
</dbReference>
<dbReference type="PANTHER" id="PTHR30563:SF0">
    <property type="entry name" value="DNA RECOMBINATION PROTEIN RMUC"/>
    <property type="match status" value="1"/>
</dbReference>
<organism evidence="6 7">
    <name type="scientific">Nocardioides hwasunensis</name>
    <dbReference type="NCBI Taxonomy" id="397258"/>
    <lineage>
        <taxon>Bacteria</taxon>
        <taxon>Bacillati</taxon>
        <taxon>Actinomycetota</taxon>
        <taxon>Actinomycetes</taxon>
        <taxon>Propionibacteriales</taxon>
        <taxon>Nocardioidaceae</taxon>
        <taxon>Nocardioides</taxon>
    </lineage>
</organism>
<evidence type="ECO:0000256" key="4">
    <source>
        <dbReference type="ARBA" id="ARBA00023172"/>
    </source>
</evidence>
<dbReference type="RefSeq" id="WP_191199429.1">
    <property type="nucleotide sequence ID" value="NZ_BAAAPA010000005.1"/>
</dbReference>
<accession>A0ABR8MG87</accession>
<evidence type="ECO:0000256" key="1">
    <source>
        <dbReference type="ARBA" id="ARBA00003416"/>
    </source>
</evidence>
<comment type="caution">
    <text evidence="6">The sequence shown here is derived from an EMBL/GenBank/DDBJ whole genome shotgun (WGS) entry which is preliminary data.</text>
</comment>
<evidence type="ECO:0000256" key="2">
    <source>
        <dbReference type="ARBA" id="ARBA00009840"/>
    </source>
</evidence>
<dbReference type="EMBL" id="JACXYY010000004">
    <property type="protein sequence ID" value="MBD3915095.1"/>
    <property type="molecule type" value="Genomic_DNA"/>
</dbReference>
<comment type="function">
    <text evidence="1">Involved in DNA recombination.</text>
</comment>
<reference evidence="6 7" key="1">
    <citation type="submission" date="2020-09" db="EMBL/GenBank/DDBJ databases">
        <title>novel species in genus Nocardioides.</title>
        <authorList>
            <person name="Zhang G."/>
        </authorList>
    </citation>
    <scope>NUCLEOTIDE SEQUENCE [LARGE SCALE GENOMIC DNA]</scope>
    <source>
        <strain evidence="6 7">19197</strain>
    </source>
</reference>
<evidence type="ECO:0000256" key="5">
    <source>
        <dbReference type="SAM" id="MobiDB-lite"/>
    </source>
</evidence>
<proteinExistence type="inferred from homology"/>
<evidence type="ECO:0000313" key="6">
    <source>
        <dbReference type="EMBL" id="MBD3915095.1"/>
    </source>
</evidence>
<dbReference type="Proteomes" id="UP000649289">
    <property type="component" value="Unassembled WGS sequence"/>
</dbReference>
<evidence type="ECO:0000256" key="3">
    <source>
        <dbReference type="ARBA" id="ARBA00023054"/>
    </source>
</evidence>
<dbReference type="Pfam" id="PF02646">
    <property type="entry name" value="RmuC"/>
    <property type="match status" value="1"/>
</dbReference>
<keyword evidence="4" id="KW-0233">DNA recombination</keyword>
<keyword evidence="7" id="KW-1185">Reference proteome</keyword>
<sequence length="398" mass="42973">MDTFPLLLTLALVLAVGLALGAVIGVLWSRSRPADDPAIAALQQRVADHAVVQDGLDRLQDQLSDLAHDRVAWQAQLHQQVADMRHSTDTLRRETTTLATALRKPQVRGQWGELHLRRTVELAGLVDHCDFAEQVRFDDGRLRPDLVVSLAGGRTIAVDAKAPLAAFLDLTGSDDPAEHDRALARLGEHVRKHVGDLGSRRYWEAVPGTPEFVVLFLPGEAILQAALQAVPDLVEQAAAKNVVLATPSTLIALLRTVAQGWQHEVLNEQAHEVQRLGQELHARLGSMAGHLDRVGRSLNASVVAYNQAMGSLEGRVLVSARRFADLGVTTEGLEAPRQVETAPRSLAAPELAGSEPVTSDLDALDVPGPTDEPTLDELLADEQDIQTTRGPARRARGA</sequence>
<evidence type="ECO:0000313" key="7">
    <source>
        <dbReference type="Proteomes" id="UP000649289"/>
    </source>
</evidence>
<gene>
    <name evidence="6" type="ORF">IEZ25_10760</name>
</gene>
<name>A0ABR8MG87_9ACTN</name>
<feature type="compositionally biased region" description="Acidic residues" evidence="5">
    <location>
        <begin position="373"/>
        <end position="384"/>
    </location>
</feature>